<feature type="signal peptide" evidence="1">
    <location>
        <begin position="1"/>
        <end position="42"/>
    </location>
</feature>
<keyword evidence="3" id="KW-1185">Reference proteome</keyword>
<keyword evidence="2" id="KW-0121">Carboxypeptidase</keyword>
<keyword evidence="2" id="KW-0645">Protease</keyword>
<keyword evidence="1" id="KW-0732">Signal</keyword>
<dbReference type="InterPro" id="IPR013783">
    <property type="entry name" value="Ig-like_fold"/>
</dbReference>
<dbReference type="GO" id="GO:0004180">
    <property type="term" value="F:carboxypeptidase activity"/>
    <property type="evidence" value="ECO:0007669"/>
    <property type="project" value="UniProtKB-KW"/>
</dbReference>
<organism evidence="2 3">
    <name type="scientific">Ralstonia chuxiongensis</name>
    <dbReference type="NCBI Taxonomy" id="2957504"/>
    <lineage>
        <taxon>Bacteria</taxon>
        <taxon>Pseudomonadati</taxon>
        <taxon>Pseudomonadota</taxon>
        <taxon>Betaproteobacteria</taxon>
        <taxon>Burkholderiales</taxon>
        <taxon>Burkholderiaceae</taxon>
        <taxon>Ralstonia</taxon>
    </lineage>
</organism>
<evidence type="ECO:0000256" key="1">
    <source>
        <dbReference type="SAM" id="SignalP"/>
    </source>
</evidence>
<sequence>MAASGACYLQQTAMKDATNLRNRTGRTLASAAMSAIALSALAGCGGGDDGSTTVATPATLTPSTLTGTVAWADVLPGAIVTVTDSNGRTITTSTDENGIYQVPVAGLSLPLLITANDTQGEDPTLYSVTAGAQEGSGASMIANVTVLTTAVVAELTPDGDPSELNSMRALKSVTINLVNRAETALPFLFFQKPPPGMNNSLAWLTQLPSRPIDEPITWDSQYYLQPLVQSIDSCNGTAKPTEWACRTGAPGVPGNLVFGPGWQLTTLASSSS</sequence>
<dbReference type="EMBL" id="JAMYWC010000004">
    <property type="protein sequence ID" value="MCP1173735.1"/>
    <property type="molecule type" value="Genomic_DNA"/>
</dbReference>
<reference evidence="3" key="1">
    <citation type="journal article" date="2023" name="Front. Microbiol.">
        <title>Ralstonia chuxiongensis sp. nov., Ralstonia mojiangensis sp. nov., and Ralstonia soli sp. nov., isolated from tobacco fields, are three novel species in the family Burkholderiaceae.</title>
        <authorList>
            <person name="Lu C.H."/>
            <person name="Zhang Y.Y."/>
            <person name="Jiang N."/>
            <person name="Chen W."/>
            <person name="Shao X."/>
            <person name="Zhao Z.M."/>
            <person name="Lu W.L."/>
            <person name="Hu X."/>
            <person name="Xi Y.X."/>
            <person name="Zou S.Y."/>
            <person name="Wei Q.J."/>
            <person name="Lin Z.L."/>
            <person name="Gong L."/>
            <person name="Gai X.T."/>
            <person name="Zhang L.Q."/>
            <person name="Li J.Y."/>
            <person name="Jin Y."/>
            <person name="Xia Z.Y."/>
        </authorList>
    </citation>
    <scope>NUCLEOTIDE SEQUENCE [LARGE SCALE GENOMIC DNA]</scope>
    <source>
        <strain evidence="3">21YRMH01-3</strain>
    </source>
</reference>
<keyword evidence="2" id="KW-0378">Hydrolase</keyword>
<dbReference type="RefSeq" id="WP_253538358.1">
    <property type="nucleotide sequence ID" value="NZ_JAMYWC010000004.1"/>
</dbReference>
<dbReference type="AlphaFoldDB" id="A0AA41WY88"/>
<evidence type="ECO:0000313" key="3">
    <source>
        <dbReference type="Proteomes" id="UP001162793"/>
    </source>
</evidence>
<proteinExistence type="predicted"/>
<comment type="caution">
    <text evidence="2">The sequence shown here is derived from an EMBL/GenBank/DDBJ whole genome shotgun (WGS) entry which is preliminary data.</text>
</comment>
<dbReference type="Proteomes" id="UP001162793">
    <property type="component" value="Unassembled WGS sequence"/>
</dbReference>
<name>A0AA41WY88_9RALS</name>
<evidence type="ECO:0000313" key="2">
    <source>
        <dbReference type="EMBL" id="MCP1173735.1"/>
    </source>
</evidence>
<gene>
    <name evidence="2" type="ORF">NKG59_15340</name>
</gene>
<dbReference type="Gene3D" id="2.60.40.10">
    <property type="entry name" value="Immunoglobulins"/>
    <property type="match status" value="1"/>
</dbReference>
<accession>A0AA41WY88</accession>
<protein>
    <submittedName>
        <fullName evidence="2">Carboxypeptidase-like regulatory domain-containing protein</fullName>
    </submittedName>
</protein>
<feature type="chain" id="PRO_5041407640" evidence="1">
    <location>
        <begin position="43"/>
        <end position="272"/>
    </location>
</feature>